<dbReference type="OrthoDB" id="2987886at2"/>
<feature type="transmembrane region" description="Helical" evidence="1">
    <location>
        <begin position="168"/>
        <end position="193"/>
    </location>
</feature>
<accession>A0A161PJY9</accession>
<organism evidence="2 3">
    <name type="scientific">Alkalihalobacillus trypoxylicola</name>
    <dbReference type="NCBI Taxonomy" id="519424"/>
    <lineage>
        <taxon>Bacteria</taxon>
        <taxon>Bacillati</taxon>
        <taxon>Bacillota</taxon>
        <taxon>Bacilli</taxon>
        <taxon>Bacillales</taxon>
        <taxon>Bacillaceae</taxon>
        <taxon>Alkalihalobacillus</taxon>
    </lineage>
</organism>
<keyword evidence="1" id="KW-1133">Transmembrane helix</keyword>
<dbReference type="InterPro" id="IPR018710">
    <property type="entry name" value="DUF2232"/>
</dbReference>
<dbReference type="EMBL" id="LTAO01000023">
    <property type="protein sequence ID" value="KYG29631.1"/>
    <property type="molecule type" value="Genomic_DNA"/>
</dbReference>
<dbReference type="AlphaFoldDB" id="A0A161PJY9"/>
<feature type="transmembrane region" description="Helical" evidence="1">
    <location>
        <begin position="214"/>
        <end position="230"/>
    </location>
</feature>
<dbReference type="STRING" id="519424.AZF04_08965"/>
<keyword evidence="1" id="KW-0812">Transmembrane</keyword>
<sequence length="310" mass="35298">MNQTRLMVEGAMIAALFIVIYLVTTIVPFAFILTLWFLPTPFIVYGIRTSLKANLLVWFVSCILAFIFGGLSGLLLALFFATSGVVMGELYRRKKGSFSVLIGASLSFTVGMLGLYVATFFIMGENPMSFIKESLREQINVSEAMLSSIGQNTDNLQPFYEMIDTIHYFAPLMLVVMGCTIAVITVIVNQAILKRLRIPFEKLPAFRDWRFPRFFIWYYLITMLLLLIGFEEGSTLFLFVTNLYPLFGFVMIIQGLSFIFYYFHIKKQSIALPILILIVSFLTPLSEIVRILGIIDLGFDLRSYVTKKNK</sequence>
<feature type="transmembrane region" description="Helical" evidence="1">
    <location>
        <begin position="12"/>
        <end position="38"/>
    </location>
</feature>
<dbReference type="PANTHER" id="PTHR41324">
    <property type="entry name" value="MEMBRANE PROTEIN-RELATED"/>
    <property type="match status" value="1"/>
</dbReference>
<comment type="caution">
    <text evidence="2">The sequence shown here is derived from an EMBL/GenBank/DDBJ whole genome shotgun (WGS) entry which is preliminary data.</text>
</comment>
<feature type="transmembrane region" description="Helical" evidence="1">
    <location>
        <begin position="98"/>
        <end position="123"/>
    </location>
</feature>
<feature type="transmembrane region" description="Helical" evidence="1">
    <location>
        <begin position="270"/>
        <end position="295"/>
    </location>
</feature>
<proteinExistence type="predicted"/>
<reference evidence="2" key="1">
    <citation type="submission" date="2016-02" db="EMBL/GenBank/DDBJ databases">
        <title>Genome sequence of Bacillus trypoxylicola KCTC 13244(T).</title>
        <authorList>
            <person name="Jeong H."/>
            <person name="Park S.-H."/>
            <person name="Choi S.-K."/>
        </authorList>
    </citation>
    <scope>NUCLEOTIDE SEQUENCE [LARGE SCALE GENOMIC DNA]</scope>
    <source>
        <strain evidence="2">KCTC 13244</strain>
    </source>
</reference>
<protein>
    <recommendedName>
        <fullName evidence="4">DUF2232 domain-containing protein</fullName>
    </recommendedName>
</protein>
<name>A0A161PJY9_9BACI</name>
<evidence type="ECO:0008006" key="4">
    <source>
        <dbReference type="Google" id="ProtNLM"/>
    </source>
</evidence>
<evidence type="ECO:0000256" key="1">
    <source>
        <dbReference type="SAM" id="Phobius"/>
    </source>
</evidence>
<gene>
    <name evidence="2" type="ORF">AZF04_08965</name>
</gene>
<evidence type="ECO:0000313" key="3">
    <source>
        <dbReference type="Proteomes" id="UP000075806"/>
    </source>
</evidence>
<keyword evidence="3" id="KW-1185">Reference proteome</keyword>
<feature type="transmembrane region" description="Helical" evidence="1">
    <location>
        <begin position="58"/>
        <end position="86"/>
    </location>
</feature>
<keyword evidence="1" id="KW-0472">Membrane</keyword>
<dbReference type="PANTHER" id="PTHR41324:SF1">
    <property type="entry name" value="DUF2232 DOMAIN-CONTAINING PROTEIN"/>
    <property type="match status" value="1"/>
</dbReference>
<dbReference type="RefSeq" id="WP_061949422.1">
    <property type="nucleotide sequence ID" value="NZ_LTAO01000023.1"/>
</dbReference>
<feature type="transmembrane region" description="Helical" evidence="1">
    <location>
        <begin position="236"/>
        <end position="263"/>
    </location>
</feature>
<dbReference type="Pfam" id="PF09991">
    <property type="entry name" value="DUF2232"/>
    <property type="match status" value="1"/>
</dbReference>
<dbReference type="Proteomes" id="UP000075806">
    <property type="component" value="Unassembled WGS sequence"/>
</dbReference>
<evidence type="ECO:0000313" key="2">
    <source>
        <dbReference type="EMBL" id="KYG29631.1"/>
    </source>
</evidence>